<protein>
    <submittedName>
        <fullName evidence="1">Uncharacterized protein</fullName>
    </submittedName>
</protein>
<dbReference type="EMBL" id="JAAXKZ010000014">
    <property type="protein sequence ID" value="NMH91194.1"/>
    <property type="molecule type" value="Genomic_DNA"/>
</dbReference>
<comment type="caution">
    <text evidence="1">The sequence shown here is derived from an EMBL/GenBank/DDBJ whole genome shotgun (WGS) entry which is preliminary data.</text>
</comment>
<evidence type="ECO:0000313" key="2">
    <source>
        <dbReference type="Proteomes" id="UP000586918"/>
    </source>
</evidence>
<name>A0A848DF51_9PSEU</name>
<reference evidence="1 2" key="1">
    <citation type="submission" date="2020-04" db="EMBL/GenBank/DDBJ databases">
        <authorList>
            <person name="Klaysubun C."/>
            <person name="Duangmal K."/>
            <person name="Lipun K."/>
        </authorList>
    </citation>
    <scope>NUCLEOTIDE SEQUENCE [LARGE SCALE GENOMIC DNA]</scope>
    <source>
        <strain evidence="1 2">DSM 45300</strain>
    </source>
</reference>
<proteinExistence type="predicted"/>
<accession>A0A848DF51</accession>
<dbReference type="Proteomes" id="UP000586918">
    <property type="component" value="Unassembled WGS sequence"/>
</dbReference>
<dbReference type="AlphaFoldDB" id="A0A848DF51"/>
<evidence type="ECO:0000313" key="1">
    <source>
        <dbReference type="EMBL" id="NMH91194.1"/>
    </source>
</evidence>
<organism evidence="1 2">
    <name type="scientific">Pseudonocardia bannensis</name>
    <dbReference type="NCBI Taxonomy" id="630973"/>
    <lineage>
        <taxon>Bacteria</taxon>
        <taxon>Bacillati</taxon>
        <taxon>Actinomycetota</taxon>
        <taxon>Actinomycetes</taxon>
        <taxon>Pseudonocardiales</taxon>
        <taxon>Pseudonocardiaceae</taxon>
        <taxon>Pseudonocardia</taxon>
    </lineage>
</organism>
<gene>
    <name evidence="1" type="ORF">HF519_06225</name>
</gene>
<sequence length="58" mass="6204">MAIMLRMVHDDADPARGDAGATGSMASDRMVALARRCGQGLVIGASVNELRCRDTRTR</sequence>
<keyword evidence="2" id="KW-1185">Reference proteome</keyword>